<dbReference type="Proteomes" id="UP000214646">
    <property type="component" value="Unassembled WGS sequence"/>
</dbReference>
<comment type="similarity">
    <text evidence="2">Belongs to the ABC-4 integral membrane protein family. LolC/E subfamily.</text>
</comment>
<keyword evidence="5 7" id="KW-1133">Transmembrane helix</keyword>
<keyword evidence="3" id="KW-1003">Cell membrane</keyword>
<reference evidence="10" key="1">
    <citation type="submission" date="2017-06" db="EMBL/GenBank/DDBJ databases">
        <title>Genome analysis of Fimbriiglobus ruber SP5, the first member of the order Planctomycetales with confirmed chitinolytic capability.</title>
        <authorList>
            <person name="Ravin N.V."/>
            <person name="Rakitin A.L."/>
            <person name="Ivanova A.A."/>
            <person name="Beletsky A.V."/>
            <person name="Kulichevskaya I.S."/>
            <person name="Mardanov A.V."/>
            <person name="Dedysh S.N."/>
        </authorList>
    </citation>
    <scope>NUCLEOTIDE SEQUENCE [LARGE SCALE GENOMIC DNA]</scope>
    <source>
        <strain evidence="10">SP5</strain>
    </source>
</reference>
<keyword evidence="4 7" id="KW-0812">Transmembrane</keyword>
<gene>
    <name evidence="9" type="ORF">FRUB_03540</name>
</gene>
<organism evidence="9 10">
    <name type="scientific">Fimbriiglobus ruber</name>
    <dbReference type="NCBI Taxonomy" id="1908690"/>
    <lineage>
        <taxon>Bacteria</taxon>
        <taxon>Pseudomonadati</taxon>
        <taxon>Planctomycetota</taxon>
        <taxon>Planctomycetia</taxon>
        <taxon>Gemmatales</taxon>
        <taxon>Gemmataceae</taxon>
        <taxon>Fimbriiglobus</taxon>
    </lineage>
</organism>
<feature type="domain" description="ABC3 transporter permease C-terminal" evidence="8">
    <location>
        <begin position="418"/>
        <end position="551"/>
    </location>
</feature>
<keyword evidence="10" id="KW-1185">Reference proteome</keyword>
<evidence type="ECO:0000256" key="6">
    <source>
        <dbReference type="ARBA" id="ARBA00023136"/>
    </source>
</evidence>
<dbReference type="Pfam" id="PF02687">
    <property type="entry name" value="FtsX"/>
    <property type="match status" value="1"/>
</dbReference>
<evidence type="ECO:0000256" key="1">
    <source>
        <dbReference type="ARBA" id="ARBA00004651"/>
    </source>
</evidence>
<feature type="transmembrane region" description="Helical" evidence="7">
    <location>
        <begin position="524"/>
        <end position="544"/>
    </location>
</feature>
<evidence type="ECO:0000256" key="4">
    <source>
        <dbReference type="ARBA" id="ARBA00022692"/>
    </source>
</evidence>
<evidence type="ECO:0000256" key="2">
    <source>
        <dbReference type="ARBA" id="ARBA00005236"/>
    </source>
</evidence>
<evidence type="ECO:0000313" key="9">
    <source>
        <dbReference type="EMBL" id="OWK43941.1"/>
    </source>
</evidence>
<dbReference type="GO" id="GO:0044874">
    <property type="term" value="P:lipoprotein localization to outer membrane"/>
    <property type="evidence" value="ECO:0007669"/>
    <property type="project" value="TreeGrafter"/>
</dbReference>
<accession>A0A225DRL2</accession>
<dbReference type="AlphaFoldDB" id="A0A225DRL2"/>
<proteinExistence type="inferred from homology"/>
<comment type="subcellular location">
    <subcellularLocation>
        <location evidence="1">Cell membrane</location>
        <topology evidence="1">Multi-pass membrane protein</topology>
    </subcellularLocation>
</comment>
<dbReference type="GO" id="GO:0098797">
    <property type="term" value="C:plasma membrane protein complex"/>
    <property type="evidence" value="ECO:0007669"/>
    <property type="project" value="TreeGrafter"/>
</dbReference>
<dbReference type="PANTHER" id="PTHR30489">
    <property type="entry name" value="LIPOPROTEIN-RELEASING SYSTEM TRANSMEMBRANE PROTEIN LOLE"/>
    <property type="match status" value="1"/>
</dbReference>
<evidence type="ECO:0000313" key="10">
    <source>
        <dbReference type="Proteomes" id="UP000214646"/>
    </source>
</evidence>
<evidence type="ECO:0000256" key="7">
    <source>
        <dbReference type="SAM" id="Phobius"/>
    </source>
</evidence>
<dbReference type="PANTHER" id="PTHR30489:SF0">
    <property type="entry name" value="LIPOPROTEIN-RELEASING SYSTEM TRANSMEMBRANE PROTEIN LOLE"/>
    <property type="match status" value="1"/>
</dbReference>
<keyword evidence="9" id="KW-0449">Lipoprotein</keyword>
<protein>
    <submittedName>
        <fullName evidence="9">Lipoprotein releasing system transmembrane protein LolC</fullName>
    </submittedName>
</protein>
<evidence type="ECO:0000256" key="5">
    <source>
        <dbReference type="ARBA" id="ARBA00022989"/>
    </source>
</evidence>
<name>A0A225DRL2_9BACT</name>
<evidence type="ECO:0000256" key="3">
    <source>
        <dbReference type="ARBA" id="ARBA00022475"/>
    </source>
</evidence>
<evidence type="ECO:0000259" key="8">
    <source>
        <dbReference type="Pfam" id="PF02687"/>
    </source>
</evidence>
<feature type="transmembrane region" description="Helical" evidence="7">
    <location>
        <begin position="415"/>
        <end position="439"/>
    </location>
</feature>
<keyword evidence="6 7" id="KW-0472">Membrane</keyword>
<dbReference type="EMBL" id="NIDE01000004">
    <property type="protein sequence ID" value="OWK43941.1"/>
    <property type="molecule type" value="Genomic_DNA"/>
</dbReference>
<feature type="transmembrane region" description="Helical" evidence="7">
    <location>
        <begin position="15"/>
        <end position="38"/>
    </location>
</feature>
<dbReference type="OrthoDB" id="9808461at2"/>
<feature type="transmembrane region" description="Helical" evidence="7">
    <location>
        <begin position="459"/>
        <end position="485"/>
    </location>
</feature>
<dbReference type="RefSeq" id="WP_088254723.1">
    <property type="nucleotide sequence ID" value="NZ_NIDE01000004.1"/>
</dbReference>
<dbReference type="InterPro" id="IPR051447">
    <property type="entry name" value="Lipoprotein-release_system"/>
</dbReference>
<dbReference type="InterPro" id="IPR003838">
    <property type="entry name" value="ABC3_permease_C"/>
</dbReference>
<sequence>MYKLFLCLRYLRTRYLAFVCIVSVMLGVATLIVVNSVMSGFSNKLRDRLHGILADVMCETDRADGLDERPEHLMARIAASPAGQHVEAMSPTVEVFALLQFQVRDRIGRKIPITKHVRLIGVDPAKHAAVGRFADYLVRQNPKEGWSGTPSFELTPKAKERAEWLRNMAEIENHPFGPAQPAGFPIPNNGPFPTTPAPPLVVGPQPTPAEFSPFDTPPSPSAGALPAPVIPVIPGGALPKPKPDGAFEIPVAPVPPPLVLPPPDIPAPPPPRLPGVILGYSIAHPRYPDANGVVREIDLLKEGDDVLLATVGATGDKVVFGSFAVCDCFKSDMSEYDGSFVYVPLEELQRMRGMDGRVNVIQMKLKDGVAKDSWLVNKSIVPDLQSLVGPEEARVMTWQQHQGPLLAAIDIERKILNILLFMIVGVSGFSVLAIFSMIVSEKYRDIGVLKSLGASNQGVMSIFLSYGLLLGLVGSLLGTVLGLLITEYINELEAALSMLTGQQIFDRSIYYFDKIPTNVEPLSIVIINAGAVITAVLFSVLPAFRAARLHPVRALRFE</sequence>
<comment type="caution">
    <text evidence="9">The sequence shown here is derived from an EMBL/GenBank/DDBJ whole genome shotgun (WGS) entry which is preliminary data.</text>
</comment>